<evidence type="ECO:0000313" key="1">
    <source>
        <dbReference type="EMBL" id="KKN65588.1"/>
    </source>
</evidence>
<proteinExistence type="predicted"/>
<accession>A0A0F9VIB7</accession>
<dbReference type="AlphaFoldDB" id="A0A0F9VIB7"/>
<comment type="caution">
    <text evidence="1">The sequence shown here is derived from an EMBL/GenBank/DDBJ whole genome shotgun (WGS) entry which is preliminary data.</text>
</comment>
<dbReference type="EMBL" id="LAZR01000520">
    <property type="protein sequence ID" value="KKN65588.1"/>
    <property type="molecule type" value="Genomic_DNA"/>
</dbReference>
<reference evidence="1" key="1">
    <citation type="journal article" date="2015" name="Nature">
        <title>Complex archaea that bridge the gap between prokaryotes and eukaryotes.</title>
        <authorList>
            <person name="Spang A."/>
            <person name="Saw J.H."/>
            <person name="Jorgensen S.L."/>
            <person name="Zaremba-Niedzwiedzka K."/>
            <person name="Martijn J."/>
            <person name="Lind A.E."/>
            <person name="van Eijk R."/>
            <person name="Schleper C."/>
            <person name="Guy L."/>
            <person name="Ettema T.J."/>
        </authorList>
    </citation>
    <scope>NUCLEOTIDE SEQUENCE</scope>
</reference>
<organism evidence="1">
    <name type="scientific">marine sediment metagenome</name>
    <dbReference type="NCBI Taxonomy" id="412755"/>
    <lineage>
        <taxon>unclassified sequences</taxon>
        <taxon>metagenomes</taxon>
        <taxon>ecological metagenomes</taxon>
    </lineage>
</organism>
<sequence>MGKNVLLIERFARINSEQGWMRRAMVSALTIIGLDELQGRYVSYEEFAMQVRAASSTPAAELRELSSRICFIF</sequence>
<name>A0A0F9VIB7_9ZZZZ</name>
<protein>
    <submittedName>
        <fullName evidence="1">Uncharacterized protein</fullName>
    </submittedName>
</protein>
<gene>
    <name evidence="1" type="ORF">LCGC14_0480000</name>
</gene>